<dbReference type="Pfam" id="PF01564">
    <property type="entry name" value="Spermine_synth"/>
    <property type="match status" value="1"/>
</dbReference>
<dbReference type="SUPFAM" id="SSF53335">
    <property type="entry name" value="S-adenosyl-L-methionine-dependent methyltransferases"/>
    <property type="match status" value="1"/>
</dbReference>
<dbReference type="Gene3D" id="2.30.140.10">
    <property type="entry name" value="Spermidine synthase, tetramerisation domain"/>
    <property type="match status" value="1"/>
</dbReference>
<organism evidence="10 11">
    <name type="scientific">Desulfacinum hydrothermale DSM 13146</name>
    <dbReference type="NCBI Taxonomy" id="1121390"/>
    <lineage>
        <taxon>Bacteria</taxon>
        <taxon>Pseudomonadati</taxon>
        <taxon>Thermodesulfobacteriota</taxon>
        <taxon>Syntrophobacteria</taxon>
        <taxon>Syntrophobacterales</taxon>
        <taxon>Syntrophobacteraceae</taxon>
        <taxon>Desulfacinum</taxon>
    </lineage>
</organism>
<keyword evidence="4 7" id="KW-0745">Spermidine biosynthesis</keyword>
<feature type="domain" description="PABS" evidence="9">
    <location>
        <begin position="8"/>
        <end position="251"/>
    </location>
</feature>
<dbReference type="Gene3D" id="3.40.50.150">
    <property type="entry name" value="Vaccinia Virus protein VP39"/>
    <property type="match status" value="1"/>
</dbReference>
<dbReference type="EC" id="2.5.1.16" evidence="7"/>
<dbReference type="InterPro" id="IPR037163">
    <property type="entry name" value="Spermidine_synt_N_sf"/>
</dbReference>
<evidence type="ECO:0000256" key="8">
    <source>
        <dbReference type="PROSITE-ProRule" id="PRU00354"/>
    </source>
</evidence>
<evidence type="ECO:0000256" key="5">
    <source>
        <dbReference type="ARBA" id="ARBA00023115"/>
    </source>
</evidence>
<keyword evidence="3 7" id="KW-0808">Transferase</keyword>
<feature type="binding site" evidence="7">
    <location>
        <position position="112"/>
    </location>
    <ligand>
        <name>S-methyl-5'-thioadenosine</name>
        <dbReference type="ChEBI" id="CHEBI:17509"/>
    </ligand>
</feature>
<evidence type="ECO:0000256" key="4">
    <source>
        <dbReference type="ARBA" id="ARBA00023066"/>
    </source>
</evidence>
<dbReference type="GO" id="GO:0008295">
    <property type="term" value="P:spermidine biosynthetic process"/>
    <property type="evidence" value="ECO:0007669"/>
    <property type="project" value="UniProtKB-UniRule"/>
</dbReference>
<dbReference type="FunFam" id="3.40.50.150:FF:000088">
    <property type="entry name" value="Polyamine aminopropyltransferase"/>
    <property type="match status" value="1"/>
</dbReference>
<dbReference type="InterPro" id="IPR030373">
    <property type="entry name" value="PABS_CS"/>
</dbReference>
<dbReference type="STRING" id="1121390.SAMN02746041_01947"/>
<comment type="catalytic activity">
    <reaction evidence="7">
        <text>S-adenosyl 3-(methylsulfanyl)propylamine + putrescine = S-methyl-5'-thioadenosine + spermidine + H(+)</text>
        <dbReference type="Rhea" id="RHEA:12721"/>
        <dbReference type="ChEBI" id="CHEBI:15378"/>
        <dbReference type="ChEBI" id="CHEBI:17509"/>
        <dbReference type="ChEBI" id="CHEBI:57443"/>
        <dbReference type="ChEBI" id="CHEBI:57834"/>
        <dbReference type="ChEBI" id="CHEBI:326268"/>
        <dbReference type="EC" id="2.5.1.16"/>
    </reaction>
</comment>
<sequence>MIEEASAHHWFRELCTGGVDLAYLCRSIIFSGRTRFQRVDIVDSPLHGKVLFLDKVLQSAERDEFIYHETLVHPALFSVDRPTSVLIVGGGEGATLREVLRHPSVERVLMVEVDGQLVDIARHFLPEWHQGAFDDPRVELVVGDGRAYLEATNERFHVILLDLSDPVDDSPAVLLYTSEFFQIVRRRLQPGGACAVQAESISPQQCTVHARIYNTLAASFPVARTCPYMLHSFHRPDAHLLGSLDPQWSPEQVARRAEAASLPLRYLSPSMFLGLFILPPYLEQAYGTHQRPLTDTDHQIHIDEIL</sequence>
<feature type="active site" description="Proton acceptor" evidence="7 8">
    <location>
        <position position="162"/>
    </location>
</feature>
<proteinExistence type="inferred from homology"/>
<feature type="binding site" evidence="7">
    <location>
        <position position="37"/>
    </location>
    <ligand>
        <name>S-methyl-5'-thioadenosine</name>
        <dbReference type="ChEBI" id="CHEBI:17509"/>
    </ligand>
</feature>
<dbReference type="InterPro" id="IPR001045">
    <property type="entry name" value="Spermi_synthase"/>
</dbReference>
<dbReference type="AlphaFoldDB" id="A0A1W1XJG4"/>
<dbReference type="InterPro" id="IPR029063">
    <property type="entry name" value="SAM-dependent_MTases_sf"/>
</dbReference>
<feature type="binding site" evidence="7">
    <location>
        <position position="92"/>
    </location>
    <ligand>
        <name>spermidine</name>
        <dbReference type="ChEBI" id="CHEBI:57834"/>
    </ligand>
</feature>
<comment type="pathway">
    <text evidence="7">Amine and polyamine biosynthesis; spermidine biosynthesis; spermidine from putrescine: step 1/1.</text>
</comment>
<evidence type="ECO:0000256" key="2">
    <source>
        <dbReference type="ARBA" id="ARBA00022490"/>
    </source>
</evidence>
<comment type="function">
    <text evidence="7">Catalyzes the irreversible transfer of a propylamine group from the amino donor S-adenosylmethioninamine (decarboxy-AdoMet) to putrescine (1,4-diaminobutane) to yield spermidine.</text>
</comment>
<reference evidence="10 11" key="1">
    <citation type="submission" date="2017-04" db="EMBL/GenBank/DDBJ databases">
        <authorList>
            <person name="Afonso C.L."/>
            <person name="Miller P.J."/>
            <person name="Scott M.A."/>
            <person name="Spackman E."/>
            <person name="Goraichik I."/>
            <person name="Dimitrov K.M."/>
            <person name="Suarez D.L."/>
            <person name="Swayne D.E."/>
        </authorList>
    </citation>
    <scope>NUCLEOTIDE SEQUENCE [LARGE SCALE GENOMIC DNA]</scope>
    <source>
        <strain evidence="10 11">DSM 13146</strain>
    </source>
</reference>
<evidence type="ECO:0000259" key="9">
    <source>
        <dbReference type="PROSITE" id="PS51006"/>
    </source>
</evidence>
<dbReference type="GO" id="GO:0010487">
    <property type="term" value="F:thermospermine synthase activity"/>
    <property type="evidence" value="ECO:0007669"/>
    <property type="project" value="UniProtKB-EC"/>
</dbReference>
<dbReference type="UniPathway" id="UPA00248">
    <property type="reaction ID" value="UER00314"/>
</dbReference>
<feature type="binding site" evidence="7">
    <location>
        <position position="68"/>
    </location>
    <ligand>
        <name>spermidine</name>
        <dbReference type="ChEBI" id="CHEBI:57834"/>
    </ligand>
</feature>
<dbReference type="InterPro" id="IPR030374">
    <property type="entry name" value="PABS"/>
</dbReference>
<dbReference type="CDD" id="cd02440">
    <property type="entry name" value="AdoMet_MTases"/>
    <property type="match status" value="1"/>
</dbReference>
<evidence type="ECO:0000313" key="11">
    <source>
        <dbReference type="Proteomes" id="UP000192783"/>
    </source>
</evidence>
<evidence type="ECO:0000313" key="10">
    <source>
        <dbReference type="EMBL" id="SMC24123.1"/>
    </source>
</evidence>
<dbReference type="PROSITE" id="PS51006">
    <property type="entry name" value="PABS_2"/>
    <property type="match status" value="1"/>
</dbReference>
<comment type="subunit">
    <text evidence="7">Homodimer or homotetramer.</text>
</comment>
<comment type="catalytic activity">
    <reaction evidence="6">
        <text>S-adenosyl 3-(methylsulfanyl)propylamine + spermidine = thermospermine + S-methyl-5'-thioadenosine + H(+)</text>
        <dbReference type="Rhea" id="RHEA:30515"/>
        <dbReference type="ChEBI" id="CHEBI:15378"/>
        <dbReference type="ChEBI" id="CHEBI:17509"/>
        <dbReference type="ChEBI" id="CHEBI:57443"/>
        <dbReference type="ChEBI" id="CHEBI:57834"/>
        <dbReference type="ChEBI" id="CHEBI:59903"/>
        <dbReference type="EC" id="2.5.1.79"/>
    </reaction>
</comment>
<feature type="binding site" evidence="7">
    <location>
        <begin position="144"/>
        <end position="145"/>
    </location>
    <ligand>
        <name>S-methyl-5'-thioadenosine</name>
        <dbReference type="ChEBI" id="CHEBI:17509"/>
    </ligand>
</feature>
<comment type="caution">
    <text evidence="7">Lacks conserved residue(s) required for the propagation of feature annotation.</text>
</comment>
<dbReference type="RefSeq" id="WP_084057678.1">
    <property type="nucleotide sequence ID" value="NZ_FWXF01000009.1"/>
</dbReference>
<evidence type="ECO:0000256" key="3">
    <source>
        <dbReference type="ARBA" id="ARBA00022679"/>
    </source>
</evidence>
<name>A0A1W1XJG4_9BACT</name>
<accession>A0A1W1XJG4</accession>
<evidence type="ECO:0000256" key="7">
    <source>
        <dbReference type="HAMAP-Rule" id="MF_00198"/>
    </source>
</evidence>
<evidence type="ECO:0000256" key="1">
    <source>
        <dbReference type="ARBA" id="ARBA00007867"/>
    </source>
</evidence>
<feature type="binding site" evidence="7">
    <location>
        <position position="171"/>
    </location>
    <ligand>
        <name>S-methyl-5'-thioadenosine</name>
        <dbReference type="ChEBI" id="CHEBI:17509"/>
    </ligand>
</feature>
<keyword evidence="5 7" id="KW-0620">Polyamine biosynthesis</keyword>
<dbReference type="NCBIfam" id="NF037959">
    <property type="entry name" value="MFS_SpdSyn"/>
    <property type="match status" value="1"/>
</dbReference>
<dbReference type="InterPro" id="IPR035246">
    <property type="entry name" value="Spermidine_synt_N"/>
</dbReference>
<gene>
    <name evidence="7" type="primary">speE</name>
    <name evidence="10" type="ORF">SAMN02746041_01947</name>
</gene>
<keyword evidence="11" id="KW-1185">Reference proteome</keyword>
<dbReference type="PANTHER" id="PTHR43317">
    <property type="entry name" value="THERMOSPERMINE SYNTHASE ACAULIS5"/>
    <property type="match status" value="1"/>
</dbReference>
<dbReference type="Pfam" id="PF17284">
    <property type="entry name" value="Spermine_synt_N"/>
    <property type="match status" value="1"/>
</dbReference>
<dbReference type="EMBL" id="FWXF01000009">
    <property type="protein sequence ID" value="SMC24123.1"/>
    <property type="molecule type" value="Genomic_DNA"/>
</dbReference>
<protein>
    <recommendedName>
        <fullName evidence="7">Polyamine aminopropyltransferase</fullName>
    </recommendedName>
    <alternativeName>
        <fullName evidence="7">Putrescine aminopropyltransferase</fullName>
        <shortName evidence="7">PAPT</shortName>
    </alternativeName>
    <alternativeName>
        <fullName evidence="7">Spermidine synthase</fullName>
        <shortName evidence="7">SPDS</shortName>
        <shortName evidence="7">SPDSY</shortName>
        <ecNumber evidence="7">2.5.1.16</ecNumber>
    </alternativeName>
</protein>
<dbReference type="PROSITE" id="PS01330">
    <property type="entry name" value="PABS_1"/>
    <property type="match status" value="1"/>
</dbReference>
<evidence type="ECO:0000256" key="6">
    <source>
        <dbReference type="ARBA" id="ARBA00048874"/>
    </source>
</evidence>
<comment type="similarity">
    <text evidence="1 7">Belongs to the spermidine/spermine synthase family.</text>
</comment>
<dbReference type="HAMAP" id="MF_00198">
    <property type="entry name" value="Spermidine_synth"/>
    <property type="match status" value="1"/>
</dbReference>
<keyword evidence="2" id="KW-0963">Cytoplasm</keyword>
<dbReference type="Proteomes" id="UP000192783">
    <property type="component" value="Unassembled WGS sequence"/>
</dbReference>
<dbReference type="GO" id="GO:0004766">
    <property type="term" value="F:spermidine synthase activity"/>
    <property type="evidence" value="ECO:0007669"/>
    <property type="project" value="UniProtKB-UniRule"/>
</dbReference>
<dbReference type="PANTHER" id="PTHR43317:SF1">
    <property type="entry name" value="THERMOSPERMINE SYNTHASE ACAULIS5"/>
    <property type="match status" value="1"/>
</dbReference>